<sequence length="124" mass="14669">MNCFKRAPSITYDFVSGNTPEERKKYSETLKNKYPDRVPIIIKSNGKNVPEMDKERYLMPKNLKMSDLVYIIRKKIILDEKHALFVFVNNCLVPMNNTIEEIYNQYHSEDNFLYVIYGTENTFG</sequence>
<name>A0A6C0AYG9_9ZZZZ</name>
<organism evidence="4">
    <name type="scientific">viral metagenome</name>
    <dbReference type="NCBI Taxonomy" id="1070528"/>
    <lineage>
        <taxon>unclassified sequences</taxon>
        <taxon>metagenomes</taxon>
        <taxon>organismal metagenomes</taxon>
    </lineage>
</organism>
<keyword evidence="2" id="KW-0472">Membrane</keyword>
<protein>
    <recommendedName>
        <fullName evidence="5">Autophagy-related protein</fullName>
    </recommendedName>
</protein>
<dbReference type="Gene3D" id="3.10.20.90">
    <property type="entry name" value="Phosphatidylinositol 3-kinase Catalytic Subunit, Chain A, domain 1"/>
    <property type="match status" value="1"/>
</dbReference>
<reference evidence="4" key="1">
    <citation type="journal article" date="2020" name="Nature">
        <title>Giant virus diversity and host interactions through global metagenomics.</title>
        <authorList>
            <person name="Schulz F."/>
            <person name="Roux S."/>
            <person name="Paez-Espino D."/>
            <person name="Jungbluth S."/>
            <person name="Walsh D.A."/>
            <person name="Denef V.J."/>
            <person name="McMahon K.D."/>
            <person name="Konstantinidis K.T."/>
            <person name="Eloe-Fadrosh E.A."/>
            <person name="Kyrpides N.C."/>
            <person name="Woyke T."/>
        </authorList>
    </citation>
    <scope>NUCLEOTIDE SEQUENCE</scope>
    <source>
        <strain evidence="4">GVMAG-M-3300009182-67</strain>
    </source>
</reference>
<evidence type="ECO:0000256" key="2">
    <source>
        <dbReference type="ARBA" id="ARBA00023136"/>
    </source>
</evidence>
<dbReference type="GO" id="GO:0016020">
    <property type="term" value="C:membrane"/>
    <property type="evidence" value="ECO:0007669"/>
    <property type="project" value="UniProtKB-SubCell"/>
</dbReference>
<comment type="subcellular location">
    <subcellularLocation>
        <location evidence="1">Membrane</location>
    </subcellularLocation>
</comment>
<evidence type="ECO:0008006" key="5">
    <source>
        <dbReference type="Google" id="ProtNLM"/>
    </source>
</evidence>
<dbReference type="PANTHER" id="PTHR10969">
    <property type="entry name" value="MICROTUBULE-ASSOCIATED PROTEINS 1A/1B LIGHT CHAIN 3-RELATED"/>
    <property type="match status" value="1"/>
</dbReference>
<dbReference type="EMBL" id="MN739039">
    <property type="protein sequence ID" value="QHS85037.1"/>
    <property type="molecule type" value="Genomic_DNA"/>
</dbReference>
<evidence type="ECO:0000256" key="1">
    <source>
        <dbReference type="ARBA" id="ARBA00004370"/>
    </source>
</evidence>
<dbReference type="SUPFAM" id="SSF54236">
    <property type="entry name" value="Ubiquitin-like"/>
    <property type="match status" value="1"/>
</dbReference>
<evidence type="ECO:0000313" key="4">
    <source>
        <dbReference type="EMBL" id="QHS85037.1"/>
    </source>
</evidence>
<dbReference type="AlphaFoldDB" id="A0A6C0AYG9"/>
<keyword evidence="3" id="KW-0449">Lipoprotein</keyword>
<proteinExistence type="predicted"/>
<accession>A0A6C0AYG9</accession>
<dbReference type="Pfam" id="PF02991">
    <property type="entry name" value="ATG8"/>
    <property type="match status" value="1"/>
</dbReference>
<evidence type="ECO:0000256" key="3">
    <source>
        <dbReference type="ARBA" id="ARBA00023288"/>
    </source>
</evidence>
<dbReference type="InterPro" id="IPR029071">
    <property type="entry name" value="Ubiquitin-like_domsf"/>
</dbReference>
<dbReference type="InterPro" id="IPR004241">
    <property type="entry name" value="Atg8-like"/>
</dbReference>